<feature type="transmembrane region" description="Helical" evidence="9">
    <location>
        <begin position="191"/>
        <end position="215"/>
    </location>
</feature>
<evidence type="ECO:0000256" key="7">
    <source>
        <dbReference type="ARBA" id="ARBA00022989"/>
    </source>
</evidence>
<feature type="transmembrane region" description="Helical" evidence="9">
    <location>
        <begin position="117"/>
        <end position="137"/>
    </location>
</feature>
<keyword evidence="5" id="KW-0571">Peptide transport</keyword>
<reference evidence="10" key="1">
    <citation type="submission" date="2021-10" db="EMBL/GenBank/DDBJ databases">
        <authorList>
            <person name="Piombo E."/>
        </authorList>
    </citation>
    <scope>NUCLEOTIDE SEQUENCE</scope>
</reference>
<organism evidence="10 11">
    <name type="scientific">Clonostachys byssicola</name>
    <dbReference type="NCBI Taxonomy" id="160290"/>
    <lineage>
        <taxon>Eukaryota</taxon>
        <taxon>Fungi</taxon>
        <taxon>Dikarya</taxon>
        <taxon>Ascomycota</taxon>
        <taxon>Pezizomycotina</taxon>
        <taxon>Sordariomycetes</taxon>
        <taxon>Hypocreomycetidae</taxon>
        <taxon>Hypocreales</taxon>
        <taxon>Bionectriaceae</taxon>
        <taxon>Clonostachys</taxon>
    </lineage>
</organism>
<accession>A0A9N9U4C0</accession>
<feature type="transmembrane region" description="Helical" evidence="9">
    <location>
        <begin position="251"/>
        <end position="273"/>
    </location>
</feature>
<feature type="transmembrane region" description="Helical" evidence="9">
    <location>
        <begin position="689"/>
        <end position="709"/>
    </location>
</feature>
<dbReference type="EMBL" id="CABFNO020001244">
    <property type="protein sequence ID" value="CAG9973335.1"/>
    <property type="molecule type" value="Genomic_DNA"/>
</dbReference>
<comment type="similarity">
    <text evidence="2">Belongs to the oligopeptide OPT transporter family.</text>
</comment>
<evidence type="ECO:0000256" key="9">
    <source>
        <dbReference type="SAM" id="Phobius"/>
    </source>
</evidence>
<keyword evidence="8 9" id="KW-0472">Membrane</keyword>
<keyword evidence="4 9" id="KW-0812">Transmembrane</keyword>
<dbReference type="Proteomes" id="UP000754883">
    <property type="component" value="Unassembled WGS sequence"/>
</dbReference>
<comment type="caution">
    <text evidence="10">The sequence shown here is derived from an EMBL/GenBank/DDBJ whole genome shotgun (WGS) entry which is preliminary data.</text>
</comment>
<dbReference type="Pfam" id="PF03169">
    <property type="entry name" value="OPT"/>
    <property type="match status" value="1"/>
</dbReference>
<dbReference type="AlphaFoldDB" id="A0A9N9U4C0"/>
<dbReference type="GO" id="GO:0015031">
    <property type="term" value="P:protein transport"/>
    <property type="evidence" value="ECO:0007669"/>
    <property type="project" value="UniProtKB-KW"/>
</dbReference>
<evidence type="ECO:0000256" key="8">
    <source>
        <dbReference type="ARBA" id="ARBA00023136"/>
    </source>
</evidence>
<comment type="subcellular location">
    <subcellularLocation>
        <location evidence="1">Membrane</location>
        <topology evidence="1">Multi-pass membrane protein</topology>
    </subcellularLocation>
</comment>
<dbReference type="InterPro" id="IPR004648">
    <property type="entry name" value="Oligpept_transpt"/>
</dbReference>
<evidence type="ECO:0000256" key="3">
    <source>
        <dbReference type="ARBA" id="ARBA00022448"/>
    </source>
</evidence>
<dbReference type="GO" id="GO:0035673">
    <property type="term" value="F:oligopeptide transmembrane transporter activity"/>
    <property type="evidence" value="ECO:0007669"/>
    <property type="project" value="InterPro"/>
</dbReference>
<evidence type="ECO:0000256" key="5">
    <source>
        <dbReference type="ARBA" id="ARBA00022856"/>
    </source>
</evidence>
<evidence type="ECO:0000256" key="4">
    <source>
        <dbReference type="ARBA" id="ARBA00022692"/>
    </source>
</evidence>
<evidence type="ECO:0008006" key="12">
    <source>
        <dbReference type="Google" id="ProtNLM"/>
    </source>
</evidence>
<feature type="transmembrane region" description="Helical" evidence="9">
    <location>
        <begin position="512"/>
        <end position="533"/>
    </location>
</feature>
<feature type="transmembrane region" description="Helical" evidence="9">
    <location>
        <begin position="721"/>
        <end position="743"/>
    </location>
</feature>
<evidence type="ECO:0000256" key="1">
    <source>
        <dbReference type="ARBA" id="ARBA00004141"/>
    </source>
</evidence>
<evidence type="ECO:0000313" key="10">
    <source>
        <dbReference type="EMBL" id="CAG9973335.1"/>
    </source>
</evidence>
<dbReference type="GO" id="GO:0016020">
    <property type="term" value="C:membrane"/>
    <property type="evidence" value="ECO:0007669"/>
    <property type="project" value="UniProtKB-SubCell"/>
</dbReference>
<feature type="transmembrane region" description="Helical" evidence="9">
    <location>
        <begin position="227"/>
        <end position="245"/>
    </location>
</feature>
<evidence type="ECO:0000256" key="2">
    <source>
        <dbReference type="ARBA" id="ARBA00008807"/>
    </source>
</evidence>
<feature type="transmembrane region" description="Helical" evidence="9">
    <location>
        <begin position="657"/>
        <end position="677"/>
    </location>
</feature>
<keyword evidence="3" id="KW-0813">Transport</keyword>
<evidence type="ECO:0000313" key="11">
    <source>
        <dbReference type="Proteomes" id="UP000754883"/>
    </source>
</evidence>
<protein>
    <recommendedName>
        <fullName evidence="12">Sexual differentiation process protein isp4</fullName>
    </recommendedName>
</protein>
<dbReference type="InterPro" id="IPR004813">
    <property type="entry name" value="OPT"/>
</dbReference>
<feature type="transmembrane region" description="Helical" evidence="9">
    <location>
        <begin position="763"/>
        <end position="788"/>
    </location>
</feature>
<keyword evidence="11" id="KW-1185">Reference proteome</keyword>
<dbReference type="OrthoDB" id="9986677at2759"/>
<dbReference type="NCBIfam" id="TIGR00727">
    <property type="entry name" value="ISP4_OPT"/>
    <property type="match status" value="1"/>
</dbReference>
<gene>
    <name evidence="10" type="ORF">CBYS24578_00016384</name>
</gene>
<feature type="transmembrane region" description="Helical" evidence="9">
    <location>
        <begin position="623"/>
        <end position="645"/>
    </location>
</feature>
<proteinExistence type="inferred from homology"/>
<evidence type="ECO:0000256" key="6">
    <source>
        <dbReference type="ARBA" id="ARBA00022927"/>
    </source>
</evidence>
<feature type="transmembrane region" description="Helical" evidence="9">
    <location>
        <begin position="540"/>
        <end position="562"/>
    </location>
</feature>
<feature type="transmembrane region" description="Helical" evidence="9">
    <location>
        <begin position="294"/>
        <end position="310"/>
    </location>
</feature>
<dbReference type="NCBIfam" id="TIGR00728">
    <property type="entry name" value="OPT_sfam"/>
    <property type="match status" value="1"/>
</dbReference>
<name>A0A9N9U4C0_9HYPO</name>
<sequence length="837" mass="95184">MEKADAERDVERDVGFTEDDLLEAREAASNMSLEEVIKVMKSVVKVHEHDPNFPHSLLLRIDAFLENSDVLEHPERHSDLVTEMKVEAALILNNSPYASVRSTVDNKDDPSIPCSTIRAWVIGTVFSFIMSAVNQFFSIRQPHISIPSNVAQLLAYPVGKAWEKFIPAYEISLWGHKTNLNPGKFSKKEHMLIAIMASTSMSLPISSFVAWTQVLPQQFNQQYARSFGYRICLGISTNFIGYGLAGMTREFLVYPAYCIWPASMTTISLNSALHEREGKAVPGPFGRIYHMSRYHFFLLTFGAMFVYFWFPNYLFTTLTYFSWVTWIAPTNKHNSIINGFKNGLGMFNPWPTFDWNILLYDGLDPLMVPFFVTANRTLGMWLLGFVILAVFYTNTWNTGYFPINTNLVHDHFGKPYNVSRVVDDKGMFDLQRYVGYSGAYLSSALAVLYGCYYAIYTSAIVYVVLFHRNEFVNNLRPLWLKIRRKKGNEEETGHGYQDVHNRLMSAYKEVPGWWYIVTLLVSAGFGWAGIGGWPTHTTLWVIPFGVLLAIIFMIPIGIINAMTGVHVTLNVLAEFIGGMWVEGNALAMNFFKTYGFVTCAHAISFANDLKLAHYLKIPPRATFWAQMIATLISTFICNLVMEVQMDIKNVCTPEAPMRFYCPSINSFFSASVLWGTIGPAKMFSHTGQYALLLLGFPLGVLSTVLYYFLVRRFRRSKWLRALHPVALWYGGLGWSPYSFSYAWPSIPVAWLSYLYVKKHFPQFWAKYNFVLSASLAAAIPVASIIMVFSVQWAEIELKWWGNTQPSIGCEGTPCTLKTLGKGERFYPWWDPAVHPAP</sequence>
<dbReference type="PANTHER" id="PTHR22601">
    <property type="entry name" value="ISP4 LIKE PROTEIN"/>
    <property type="match status" value="1"/>
</dbReference>
<feature type="transmembrane region" description="Helical" evidence="9">
    <location>
        <begin position="440"/>
        <end position="465"/>
    </location>
</feature>
<keyword evidence="6" id="KW-0653">Protein transport</keyword>
<feature type="transmembrane region" description="Helical" evidence="9">
    <location>
        <begin position="366"/>
        <end position="392"/>
    </location>
</feature>
<keyword evidence="7 9" id="KW-1133">Transmembrane helix</keyword>